<protein>
    <recommendedName>
        <fullName evidence="3">Protein kinase domain-containing protein</fullName>
    </recommendedName>
</protein>
<dbReference type="InterPro" id="IPR011009">
    <property type="entry name" value="Kinase-like_dom_sf"/>
</dbReference>
<comment type="caution">
    <text evidence="1">The sequence shown here is derived from an EMBL/GenBank/DDBJ whole genome shotgun (WGS) entry which is preliminary data.</text>
</comment>
<proteinExistence type="predicted"/>
<organism evidence="1 2">
    <name type="scientific">Roridomyces roridus</name>
    <dbReference type="NCBI Taxonomy" id="1738132"/>
    <lineage>
        <taxon>Eukaryota</taxon>
        <taxon>Fungi</taxon>
        <taxon>Dikarya</taxon>
        <taxon>Basidiomycota</taxon>
        <taxon>Agaricomycotina</taxon>
        <taxon>Agaricomycetes</taxon>
        <taxon>Agaricomycetidae</taxon>
        <taxon>Agaricales</taxon>
        <taxon>Marasmiineae</taxon>
        <taxon>Mycenaceae</taxon>
        <taxon>Roridomyces</taxon>
    </lineage>
</organism>
<reference evidence="1" key="1">
    <citation type="submission" date="2023-03" db="EMBL/GenBank/DDBJ databases">
        <title>Massive genome expansion in bonnet fungi (Mycena s.s.) driven by repeated elements and novel gene families across ecological guilds.</title>
        <authorList>
            <consortium name="Lawrence Berkeley National Laboratory"/>
            <person name="Harder C.B."/>
            <person name="Miyauchi S."/>
            <person name="Viragh M."/>
            <person name="Kuo A."/>
            <person name="Thoen E."/>
            <person name="Andreopoulos B."/>
            <person name="Lu D."/>
            <person name="Skrede I."/>
            <person name="Drula E."/>
            <person name="Henrissat B."/>
            <person name="Morin E."/>
            <person name="Kohler A."/>
            <person name="Barry K."/>
            <person name="LaButti K."/>
            <person name="Morin E."/>
            <person name="Salamov A."/>
            <person name="Lipzen A."/>
            <person name="Mereny Z."/>
            <person name="Hegedus B."/>
            <person name="Baldrian P."/>
            <person name="Stursova M."/>
            <person name="Weitz H."/>
            <person name="Taylor A."/>
            <person name="Grigoriev I.V."/>
            <person name="Nagy L.G."/>
            <person name="Martin F."/>
            <person name="Kauserud H."/>
        </authorList>
    </citation>
    <scope>NUCLEOTIDE SEQUENCE</scope>
    <source>
        <strain evidence="1">9284</strain>
    </source>
</reference>
<dbReference type="AlphaFoldDB" id="A0AAD7F9I9"/>
<evidence type="ECO:0008006" key="3">
    <source>
        <dbReference type="Google" id="ProtNLM"/>
    </source>
</evidence>
<evidence type="ECO:0000313" key="1">
    <source>
        <dbReference type="EMBL" id="KAJ7606605.1"/>
    </source>
</evidence>
<accession>A0AAD7F9I9</accession>
<keyword evidence="2" id="KW-1185">Reference proteome</keyword>
<evidence type="ECO:0000313" key="2">
    <source>
        <dbReference type="Proteomes" id="UP001221142"/>
    </source>
</evidence>
<sequence>MSELIPLPDPSTQYHEGATFELHTHVAPPPNEDGCGRVKFTKADRAVESQPDGRLQHCSQYTVQPHSKYPSHQIILRKGLSIGLSHLRFAQVWMVECDGRTMVARFYDPLYVFDDTGAYDIFLQTRERVGTEVAAYTALSRFQGSLIPRFVGCFLAMVSAPPGLEDRFPPRSVQIVLLEFFPGESLRALGAGQDEKDEDEDCDPQRDIHFTFVCDEHKTAILDAVRLADHLFILSGVHHIDLKDRNVLLKETLPSHTAFCSSAECALQHRLSAESLITQLASQSGGEPVDYSVLTRQQIDSIPVAVIDFGSVHLVEHEIKRLNKMVTAFVERFASDGEHAPLEPTITAARLENNSRPDSEACQEKFHRSWRWSKWLPSTHDYLMSNR</sequence>
<gene>
    <name evidence="1" type="ORF">FB45DRAFT_1068298</name>
</gene>
<dbReference type="Proteomes" id="UP001221142">
    <property type="component" value="Unassembled WGS sequence"/>
</dbReference>
<name>A0AAD7F9I9_9AGAR</name>
<dbReference type="EMBL" id="JARKIF010000055">
    <property type="protein sequence ID" value="KAJ7606605.1"/>
    <property type="molecule type" value="Genomic_DNA"/>
</dbReference>
<dbReference type="SUPFAM" id="SSF56112">
    <property type="entry name" value="Protein kinase-like (PK-like)"/>
    <property type="match status" value="1"/>
</dbReference>